<evidence type="ECO:0000313" key="2">
    <source>
        <dbReference type="EMBL" id="PFH36707.1"/>
    </source>
</evidence>
<feature type="compositionally biased region" description="Polar residues" evidence="1">
    <location>
        <begin position="227"/>
        <end position="240"/>
    </location>
</feature>
<dbReference type="AlphaFoldDB" id="A0A2A9MLX1"/>
<gene>
    <name evidence="2" type="ORF">BESB_048990</name>
</gene>
<keyword evidence="3" id="KW-1185">Reference proteome</keyword>
<name>A0A2A9MLX1_BESBE</name>
<dbReference type="Proteomes" id="UP000224006">
    <property type="component" value="Chromosome III"/>
</dbReference>
<proteinExistence type="predicted"/>
<protein>
    <submittedName>
        <fullName evidence="2">Uncharacterized protein</fullName>
    </submittedName>
</protein>
<organism evidence="2 3">
    <name type="scientific">Besnoitia besnoiti</name>
    <name type="common">Apicomplexan protozoan</name>
    <dbReference type="NCBI Taxonomy" id="94643"/>
    <lineage>
        <taxon>Eukaryota</taxon>
        <taxon>Sar</taxon>
        <taxon>Alveolata</taxon>
        <taxon>Apicomplexa</taxon>
        <taxon>Conoidasida</taxon>
        <taxon>Coccidia</taxon>
        <taxon>Eucoccidiorida</taxon>
        <taxon>Eimeriorina</taxon>
        <taxon>Sarcocystidae</taxon>
        <taxon>Besnoitia</taxon>
    </lineage>
</organism>
<comment type="caution">
    <text evidence="2">The sequence shown here is derived from an EMBL/GenBank/DDBJ whole genome shotgun (WGS) entry which is preliminary data.</text>
</comment>
<dbReference type="VEuPathDB" id="ToxoDB:BESB_048990"/>
<dbReference type="OrthoDB" id="10297181at2759"/>
<dbReference type="GeneID" id="40309829"/>
<evidence type="ECO:0000256" key="1">
    <source>
        <dbReference type="SAM" id="MobiDB-lite"/>
    </source>
</evidence>
<dbReference type="EMBL" id="NWUJ01000003">
    <property type="protein sequence ID" value="PFH36707.1"/>
    <property type="molecule type" value="Genomic_DNA"/>
</dbReference>
<sequence>MTSSAVTIALVVTVAQHSLEADATSTSLLDKRLAAGILASVPSGYGSRPPPRGRAKSGAGTLLPALSERPLRLQRSLDYSSRPSPTVLAEAAAIKLHNHSNEAVRPPVTAHTREPADAGHWDAYDYALAEAVEAVIDAKNTRKDEDRRSYEVSSAFSNFSKLPQRSGAAAQAAISELTLAPVHGRRELLQLFLEDAPGLPQETWREILLFRLEKLRALKQDDARPTSAHTSSSLSDLVES</sequence>
<feature type="region of interest" description="Disordered" evidence="1">
    <location>
        <begin position="221"/>
        <end position="240"/>
    </location>
</feature>
<reference evidence="2 3" key="1">
    <citation type="submission" date="2017-09" db="EMBL/GenBank/DDBJ databases">
        <title>Genome sequencing of Besnoitia besnoiti strain Bb-Ger1.</title>
        <authorList>
            <person name="Schares G."/>
            <person name="Venepally P."/>
            <person name="Lorenzi H.A."/>
        </authorList>
    </citation>
    <scope>NUCLEOTIDE SEQUENCE [LARGE SCALE GENOMIC DNA]</scope>
    <source>
        <strain evidence="2 3">Bb-Ger1</strain>
    </source>
</reference>
<dbReference type="RefSeq" id="XP_029220716.1">
    <property type="nucleotide sequence ID" value="XM_029363350.1"/>
</dbReference>
<feature type="region of interest" description="Disordered" evidence="1">
    <location>
        <begin position="40"/>
        <end position="61"/>
    </location>
</feature>
<dbReference type="KEGG" id="bbes:BESB_048990"/>
<evidence type="ECO:0000313" key="3">
    <source>
        <dbReference type="Proteomes" id="UP000224006"/>
    </source>
</evidence>
<accession>A0A2A9MLX1</accession>